<reference evidence="1 2" key="1">
    <citation type="journal article" date="2019" name="Sci. Rep.">
        <title>A high-quality genome of Eragrostis curvula grass provides insights into Poaceae evolution and supports new strategies to enhance forage quality.</title>
        <authorList>
            <person name="Carballo J."/>
            <person name="Santos B.A.C.M."/>
            <person name="Zappacosta D."/>
            <person name="Garbus I."/>
            <person name="Selva J.P."/>
            <person name="Gallo C.A."/>
            <person name="Diaz A."/>
            <person name="Albertini E."/>
            <person name="Caccamo M."/>
            <person name="Echenique V."/>
        </authorList>
    </citation>
    <scope>NUCLEOTIDE SEQUENCE [LARGE SCALE GENOMIC DNA]</scope>
    <source>
        <strain evidence="2">cv. Victoria</strain>
        <tissue evidence="1">Leaf</tissue>
    </source>
</reference>
<evidence type="ECO:0000313" key="2">
    <source>
        <dbReference type="Proteomes" id="UP000324897"/>
    </source>
</evidence>
<dbReference type="EMBL" id="RWGY01000039">
    <property type="protein sequence ID" value="TVU07597.1"/>
    <property type="molecule type" value="Genomic_DNA"/>
</dbReference>
<feature type="non-terminal residue" evidence="1">
    <location>
        <position position="1"/>
    </location>
</feature>
<evidence type="ECO:0000313" key="1">
    <source>
        <dbReference type="EMBL" id="TVU07597.1"/>
    </source>
</evidence>
<dbReference type="Proteomes" id="UP000324897">
    <property type="component" value="Chromosome 3"/>
</dbReference>
<organism evidence="1 2">
    <name type="scientific">Eragrostis curvula</name>
    <name type="common">weeping love grass</name>
    <dbReference type="NCBI Taxonomy" id="38414"/>
    <lineage>
        <taxon>Eukaryota</taxon>
        <taxon>Viridiplantae</taxon>
        <taxon>Streptophyta</taxon>
        <taxon>Embryophyta</taxon>
        <taxon>Tracheophyta</taxon>
        <taxon>Spermatophyta</taxon>
        <taxon>Magnoliopsida</taxon>
        <taxon>Liliopsida</taxon>
        <taxon>Poales</taxon>
        <taxon>Poaceae</taxon>
        <taxon>PACMAD clade</taxon>
        <taxon>Chloridoideae</taxon>
        <taxon>Eragrostideae</taxon>
        <taxon>Eragrostidinae</taxon>
        <taxon>Eragrostis</taxon>
    </lineage>
</organism>
<sequence length="87" mass="9648">SECLSIVIVTLPLRCGVENDSRLRCTSAFSVMNSQKQNWRVRSEARVRPITRCIMACNTEWRSGSSTGIGASLFRRSDEPGVGTVQK</sequence>
<feature type="non-terminal residue" evidence="1">
    <location>
        <position position="87"/>
    </location>
</feature>
<protein>
    <submittedName>
        <fullName evidence="1">Uncharacterized protein</fullName>
    </submittedName>
</protein>
<proteinExistence type="predicted"/>
<comment type="caution">
    <text evidence="1">The sequence shown here is derived from an EMBL/GenBank/DDBJ whole genome shotgun (WGS) entry which is preliminary data.</text>
</comment>
<dbReference type="AlphaFoldDB" id="A0A5J9T8L8"/>
<gene>
    <name evidence="1" type="ORF">EJB05_40961</name>
</gene>
<keyword evidence="2" id="KW-1185">Reference proteome</keyword>
<dbReference type="Gramene" id="TVU07597">
    <property type="protein sequence ID" value="TVU07597"/>
    <property type="gene ID" value="EJB05_40961"/>
</dbReference>
<name>A0A5J9T8L8_9POAL</name>
<accession>A0A5J9T8L8</accession>